<accession>A0A7R9GTT9</accession>
<proteinExistence type="predicted"/>
<organism evidence="1">
    <name type="scientific">Timema poppense</name>
    <name type="common">Walking stick</name>
    <dbReference type="NCBI Taxonomy" id="170557"/>
    <lineage>
        <taxon>Eukaryota</taxon>
        <taxon>Metazoa</taxon>
        <taxon>Ecdysozoa</taxon>
        <taxon>Arthropoda</taxon>
        <taxon>Hexapoda</taxon>
        <taxon>Insecta</taxon>
        <taxon>Pterygota</taxon>
        <taxon>Neoptera</taxon>
        <taxon>Polyneoptera</taxon>
        <taxon>Phasmatodea</taxon>
        <taxon>Timematodea</taxon>
        <taxon>Timematoidea</taxon>
        <taxon>Timematidae</taxon>
        <taxon>Timema</taxon>
    </lineage>
</organism>
<dbReference type="EMBL" id="OD000448">
    <property type="protein sequence ID" value="CAD7397696.1"/>
    <property type="molecule type" value="Genomic_DNA"/>
</dbReference>
<reference evidence="1" key="1">
    <citation type="submission" date="2020-11" db="EMBL/GenBank/DDBJ databases">
        <authorList>
            <person name="Tran Van P."/>
        </authorList>
    </citation>
    <scope>NUCLEOTIDE SEQUENCE</scope>
</reference>
<name>A0A7R9GTT9_TIMPO</name>
<dbReference type="AlphaFoldDB" id="A0A7R9GTT9"/>
<evidence type="ECO:0000313" key="1">
    <source>
        <dbReference type="EMBL" id="CAD7397696.1"/>
    </source>
</evidence>
<gene>
    <name evidence="1" type="ORF">TPSB3V08_LOCUS1286</name>
</gene>
<protein>
    <submittedName>
        <fullName evidence="1">Uncharacterized protein</fullName>
    </submittedName>
</protein>
<sequence length="80" mass="9224">MCNQALYYKLCVKLTCSVFNEATAKADREDLLDLLFVQDIFRSIKNNFVFKSLVPFKKCTPQNIVVGVDVNNKIKYLTQN</sequence>